<protein>
    <submittedName>
        <fullName evidence="3">Lytic polysaccharide monooxygenase</fullName>
    </submittedName>
</protein>
<evidence type="ECO:0000313" key="3">
    <source>
        <dbReference type="EMBL" id="KAF2717723.1"/>
    </source>
</evidence>
<dbReference type="Gene3D" id="2.70.50.70">
    <property type="match status" value="1"/>
</dbReference>
<dbReference type="AlphaFoldDB" id="A0A9P4PZC1"/>
<keyword evidence="2" id="KW-0732">Signal</keyword>
<proteinExistence type="predicted"/>
<feature type="signal peptide" evidence="2">
    <location>
        <begin position="1"/>
        <end position="17"/>
    </location>
</feature>
<dbReference type="GO" id="GO:0004497">
    <property type="term" value="F:monooxygenase activity"/>
    <property type="evidence" value="ECO:0007669"/>
    <property type="project" value="UniProtKB-KW"/>
</dbReference>
<organism evidence="3 4">
    <name type="scientific">Polychaeton citri CBS 116435</name>
    <dbReference type="NCBI Taxonomy" id="1314669"/>
    <lineage>
        <taxon>Eukaryota</taxon>
        <taxon>Fungi</taxon>
        <taxon>Dikarya</taxon>
        <taxon>Ascomycota</taxon>
        <taxon>Pezizomycotina</taxon>
        <taxon>Dothideomycetes</taxon>
        <taxon>Dothideomycetidae</taxon>
        <taxon>Capnodiales</taxon>
        <taxon>Capnodiaceae</taxon>
        <taxon>Polychaeton</taxon>
    </lineage>
</organism>
<evidence type="ECO:0000313" key="4">
    <source>
        <dbReference type="Proteomes" id="UP000799441"/>
    </source>
</evidence>
<sequence>MVNYMIALLALAGSSMGHLIMDSPIPFGRDSLNNSPLVDAKPGTSQSDFPCKQRQGVYDITAMNNMAVGDAQELNFTGSASHGGGTCQIAVTLDHEPDAKSVWKIIQVFEGGCPIDADGNSGTHPFSFSIPEKFPNGRASLAWVWYNRIGNREIYMNCAPITVTGGSDDKSFFDTLPNLYVINLPTSECSSQESVDQLIPFPGQFVMRENVQSIKAASGPQCAASAAAMTQDVKAYQSATSNDGGAYKAPATNGDSVGPAPTGGAAASSSVAAAAPTSAMGGAGSSAASSGAAPASSASATSSFPTLTPSAGAGVGDGGSAAPTGTMPANPNSTGGSCSGDDMICDASDPSKFGLCSEGRIVWQPVAPGTQCKGSAIVKAKRGEIAHLRRHLAGRRRSVAAT</sequence>
<reference evidence="3" key="1">
    <citation type="journal article" date="2020" name="Stud. Mycol.">
        <title>101 Dothideomycetes genomes: a test case for predicting lifestyles and emergence of pathogens.</title>
        <authorList>
            <person name="Haridas S."/>
            <person name="Albert R."/>
            <person name="Binder M."/>
            <person name="Bloem J."/>
            <person name="Labutti K."/>
            <person name="Salamov A."/>
            <person name="Andreopoulos B."/>
            <person name="Baker S."/>
            <person name="Barry K."/>
            <person name="Bills G."/>
            <person name="Bluhm B."/>
            <person name="Cannon C."/>
            <person name="Castanera R."/>
            <person name="Culley D."/>
            <person name="Daum C."/>
            <person name="Ezra D."/>
            <person name="Gonzalez J."/>
            <person name="Henrissat B."/>
            <person name="Kuo A."/>
            <person name="Liang C."/>
            <person name="Lipzen A."/>
            <person name="Lutzoni F."/>
            <person name="Magnuson J."/>
            <person name="Mondo S."/>
            <person name="Nolan M."/>
            <person name="Ohm R."/>
            <person name="Pangilinan J."/>
            <person name="Park H.-J."/>
            <person name="Ramirez L."/>
            <person name="Alfaro M."/>
            <person name="Sun H."/>
            <person name="Tritt A."/>
            <person name="Yoshinaga Y."/>
            <person name="Zwiers L.-H."/>
            <person name="Turgeon B."/>
            <person name="Goodwin S."/>
            <person name="Spatafora J."/>
            <person name="Crous P."/>
            <person name="Grigoriev I."/>
        </authorList>
    </citation>
    <scope>NUCLEOTIDE SEQUENCE</scope>
    <source>
        <strain evidence="3">CBS 116435</strain>
    </source>
</reference>
<dbReference type="PANTHER" id="PTHR36182">
    <property type="entry name" value="PROTEIN, PUTATIVE (AFU_ORTHOLOGUE AFUA_6G10930)-RELATED"/>
    <property type="match status" value="1"/>
</dbReference>
<feature type="region of interest" description="Disordered" evidence="1">
    <location>
        <begin position="277"/>
        <end position="336"/>
    </location>
</feature>
<keyword evidence="4" id="KW-1185">Reference proteome</keyword>
<gene>
    <name evidence="3" type="ORF">K431DRAFT_288336</name>
</gene>
<evidence type="ECO:0000256" key="1">
    <source>
        <dbReference type="SAM" id="MobiDB-lite"/>
    </source>
</evidence>
<comment type="caution">
    <text evidence="3">The sequence shown here is derived from an EMBL/GenBank/DDBJ whole genome shotgun (WGS) entry which is preliminary data.</text>
</comment>
<feature type="compositionally biased region" description="Low complexity" evidence="1">
    <location>
        <begin position="277"/>
        <end position="312"/>
    </location>
</feature>
<name>A0A9P4PZC1_9PEZI</name>
<dbReference type="OrthoDB" id="2342176at2759"/>
<dbReference type="EMBL" id="MU003838">
    <property type="protein sequence ID" value="KAF2717723.1"/>
    <property type="molecule type" value="Genomic_DNA"/>
</dbReference>
<feature type="chain" id="PRO_5040202230" evidence="2">
    <location>
        <begin position="18"/>
        <end position="402"/>
    </location>
</feature>
<dbReference type="PANTHER" id="PTHR36182:SF2">
    <property type="entry name" value="LYTIC POLYSACCHARIDE MONOOXYGENASE"/>
    <property type="match status" value="1"/>
</dbReference>
<accession>A0A9P4PZC1</accession>
<keyword evidence="3" id="KW-0560">Oxidoreductase</keyword>
<keyword evidence="3" id="KW-0503">Monooxygenase</keyword>
<dbReference type="Proteomes" id="UP000799441">
    <property type="component" value="Unassembled WGS sequence"/>
</dbReference>
<feature type="compositionally biased region" description="Polar residues" evidence="1">
    <location>
        <begin position="327"/>
        <end position="336"/>
    </location>
</feature>
<evidence type="ECO:0000256" key="2">
    <source>
        <dbReference type="SAM" id="SignalP"/>
    </source>
</evidence>